<evidence type="ECO:0000313" key="1">
    <source>
        <dbReference type="EMBL" id="KAA2376320.1"/>
    </source>
</evidence>
<protein>
    <submittedName>
        <fullName evidence="1">Uncharacterized protein</fullName>
    </submittedName>
</protein>
<dbReference type="RefSeq" id="WP_015545812.1">
    <property type="nucleotide sequence ID" value="NZ_JADMRE010000015.1"/>
</dbReference>
<dbReference type="EMBL" id="VVXH01000016">
    <property type="protein sequence ID" value="KAA2376320.1"/>
    <property type="molecule type" value="Genomic_DNA"/>
</dbReference>
<sequence length="129" mass="14175">MVTTSYQYPQYLYALQHDGESVQLPNGSWETPAAAWELKAVCREETNGKGSTIQTADGETRVFASLIQLPKGTAKIPEGTQVIVTREKVDVSQLSNTEFVEAAKATGLVVVTGTCEKFDLGRLHCRLWI</sequence>
<organism evidence="1 2">
    <name type="scientific">Alistipes onderdonkii</name>
    <dbReference type="NCBI Taxonomy" id="328813"/>
    <lineage>
        <taxon>Bacteria</taxon>
        <taxon>Pseudomonadati</taxon>
        <taxon>Bacteroidota</taxon>
        <taxon>Bacteroidia</taxon>
        <taxon>Bacteroidales</taxon>
        <taxon>Rikenellaceae</taxon>
        <taxon>Alistipes</taxon>
    </lineage>
</organism>
<comment type="caution">
    <text evidence="1">The sequence shown here is derived from an EMBL/GenBank/DDBJ whole genome shotgun (WGS) entry which is preliminary data.</text>
</comment>
<dbReference type="AlphaFoldDB" id="A0A5B3GS67"/>
<dbReference type="GeneID" id="92758159"/>
<reference evidence="1 2" key="1">
    <citation type="journal article" date="2019" name="Nat. Med.">
        <title>A library of human gut bacterial isolates paired with longitudinal multiomics data enables mechanistic microbiome research.</title>
        <authorList>
            <person name="Poyet M."/>
            <person name="Groussin M."/>
            <person name="Gibbons S.M."/>
            <person name="Avila-Pacheco J."/>
            <person name="Jiang X."/>
            <person name="Kearney S.M."/>
            <person name="Perrotta A.R."/>
            <person name="Berdy B."/>
            <person name="Zhao S."/>
            <person name="Lieberman T.D."/>
            <person name="Swanson P.K."/>
            <person name="Smith M."/>
            <person name="Roesemann S."/>
            <person name="Alexander J.E."/>
            <person name="Rich S.A."/>
            <person name="Livny J."/>
            <person name="Vlamakis H."/>
            <person name="Clish C."/>
            <person name="Bullock K."/>
            <person name="Deik A."/>
            <person name="Scott J."/>
            <person name="Pierce K.A."/>
            <person name="Xavier R.J."/>
            <person name="Alm E.J."/>
        </authorList>
    </citation>
    <scope>NUCLEOTIDE SEQUENCE [LARGE SCALE GENOMIC DNA]</scope>
    <source>
        <strain evidence="1 2">BIOML-A266</strain>
    </source>
</reference>
<gene>
    <name evidence="1" type="ORF">F2Y10_13475</name>
</gene>
<accession>A0A5B3GS67</accession>
<evidence type="ECO:0000313" key="2">
    <source>
        <dbReference type="Proteomes" id="UP000322940"/>
    </source>
</evidence>
<name>A0A5B3GS67_9BACT</name>
<dbReference type="Proteomes" id="UP000322940">
    <property type="component" value="Unassembled WGS sequence"/>
</dbReference>
<proteinExistence type="predicted"/>